<feature type="compositionally biased region" description="Polar residues" evidence="2">
    <location>
        <begin position="23"/>
        <end position="37"/>
    </location>
</feature>
<evidence type="ECO:0000313" key="4">
    <source>
        <dbReference type="EMBL" id="KAB5594538.1"/>
    </source>
</evidence>
<sequence>MSSQAAARSQRPKKVTRPLSQAFVLSSLSHGTQTSVGTKYEPRTPKRLRLSQDNGIDLETEPNPFNTFSHPTQTSQSSQSSTDSSTECSSTEIKHVEKTPDLDVDMVAPEAPLEPASLNCYNNDRIQTSSKSSGKWQLPKNMVPIAHSARHQEMFDHIGLAWAVQWEIARMVTTHPGLSWDDVPLDLLAQLCGSASENAPLVTSVLFGQHPRFNSINSQEKAVRPPAYACPWEEYDLEEEDLRTGSMDRLGCETQYFGGKVDQIVRLTVDRSHKFKFQLQPPAKAKSFRFRRYLGSRRLIEVRFSEQEPGLRANDLREYFIDNALVINGRVFRAFSARKTAVHLVETDEDMFRPEDPLMGDHYRKSLIDFIEWHNPLYANPGQALTKWASRFALGFSDSQPGLKFAPANIHIIEDTVAPGQTSNSAIMTDGAGYINLAGLQELTATMKWKAMPVCVQARFAGAKGLFILHPSDRLQGDEPRIYIRTSQIKVKLHPDPSRWCPSQRILDVLTCGSLSTGIQVTDQIILNLSHNFVRTETLEALTREHIESSSFIPLMKEERMTELWWAIFKGMRIEEYRLRGKTPSELARARGLVSRAEENELSSLSNTKFSCQPDPTSGAPPNYETQALGLIQSGFDWRFPPLFRRLESIQKQILFGIDEKCHVHIPNSVLAFVIPDPLGVLEEGEVFCGFRNPVQDHLTCTKISGVVGPVVAVECPQLWTAGYLDVIVFSVKGERSLASMLGGGDYDGDTVIMIWEESLVDQFINSPTHYPDRDVSNHFQSCHGTIGDIAPHDYRPVLNALLAPLLPTQVGTYGNWHMAAAKALGLDHDEAVRLGNVFVTCLDGVKTGLTIYPRFVSEDSRKWNNQNQIPHKLTIIEDLNSSIDQYRKECEDEMAALRPYFRRRDPVLVQPYTKEVELCSQIPGLREELDVIVAFVEGMKHEFYDGKFSVSKRHGNPRFARPAEQGGKRHSPGEHQECRWAASEAYKQGLPKKLLHIRAELVPRIAASYAYSIDREYFDFSFAVAWSDLCKIKAEASGDRVVTMSRQFGDLMSISSKVAEYMSLFDPSEI</sequence>
<dbReference type="EMBL" id="SSOP01000019">
    <property type="protein sequence ID" value="KAB5594538.1"/>
    <property type="molecule type" value="Genomic_DNA"/>
</dbReference>
<comment type="caution">
    <text evidence="4">The sequence shown here is derived from an EMBL/GenBank/DDBJ whole genome shotgun (WGS) entry which is preliminary data.</text>
</comment>
<keyword evidence="5" id="KW-1185">Reference proteome</keyword>
<dbReference type="InterPro" id="IPR007855">
    <property type="entry name" value="RDRP"/>
</dbReference>
<dbReference type="EC" id="2.7.7.48" evidence="1"/>
<dbReference type="Pfam" id="PF05183">
    <property type="entry name" value="RdRP"/>
    <property type="match status" value="1"/>
</dbReference>
<evidence type="ECO:0000256" key="1">
    <source>
        <dbReference type="RuleBase" id="RU363098"/>
    </source>
</evidence>
<reference evidence="4 5" key="1">
    <citation type="journal article" date="2019" name="Fungal Biol. Biotechnol.">
        <title>Draft genome sequence of fastidious pathogen Ceratobasidium theobromae, which causes vascular-streak dieback in Theobroma cacao.</title>
        <authorList>
            <person name="Ali S.S."/>
            <person name="Asman A."/>
            <person name="Shao J."/>
            <person name="Firmansyah A.P."/>
            <person name="Susilo A.W."/>
            <person name="Rosmana A."/>
            <person name="McMahon P."/>
            <person name="Junaid M."/>
            <person name="Guest D."/>
            <person name="Kheng T.Y."/>
            <person name="Meinhardt L.W."/>
            <person name="Bailey B.A."/>
        </authorList>
    </citation>
    <scope>NUCLEOTIDE SEQUENCE [LARGE SCALE GENOMIC DNA]</scope>
    <source>
        <strain evidence="4 5">CT2</strain>
    </source>
</reference>
<dbReference type="OrthoDB" id="10055769at2759"/>
<dbReference type="GO" id="GO:0003968">
    <property type="term" value="F:RNA-directed RNA polymerase activity"/>
    <property type="evidence" value="ECO:0007669"/>
    <property type="project" value="UniProtKB-KW"/>
</dbReference>
<dbReference type="GO" id="GO:0030422">
    <property type="term" value="P:siRNA processing"/>
    <property type="evidence" value="ECO:0007669"/>
    <property type="project" value="TreeGrafter"/>
</dbReference>
<dbReference type="Proteomes" id="UP000383932">
    <property type="component" value="Unassembled WGS sequence"/>
</dbReference>
<comment type="similarity">
    <text evidence="1">Belongs to the RdRP family.</text>
</comment>
<gene>
    <name evidence="4" type="ORF">CTheo_2021</name>
</gene>
<dbReference type="GO" id="GO:0031380">
    <property type="term" value="C:nuclear RNA-directed RNA polymerase complex"/>
    <property type="evidence" value="ECO:0007669"/>
    <property type="project" value="TreeGrafter"/>
</dbReference>
<dbReference type="GO" id="GO:0003723">
    <property type="term" value="F:RNA binding"/>
    <property type="evidence" value="ECO:0007669"/>
    <property type="project" value="UniProtKB-KW"/>
</dbReference>
<dbReference type="PANTHER" id="PTHR23079:SF55">
    <property type="entry name" value="RNA-DIRECTED RNA POLYMERASE"/>
    <property type="match status" value="1"/>
</dbReference>
<comment type="catalytic activity">
    <reaction evidence="1">
        <text>RNA(n) + a ribonucleoside 5'-triphosphate = RNA(n+1) + diphosphate</text>
        <dbReference type="Rhea" id="RHEA:21248"/>
        <dbReference type="Rhea" id="RHEA-COMP:14527"/>
        <dbReference type="Rhea" id="RHEA-COMP:17342"/>
        <dbReference type="ChEBI" id="CHEBI:33019"/>
        <dbReference type="ChEBI" id="CHEBI:61557"/>
        <dbReference type="ChEBI" id="CHEBI:140395"/>
        <dbReference type="EC" id="2.7.7.48"/>
    </reaction>
</comment>
<accession>A0A5N5QSB8</accession>
<keyword evidence="1" id="KW-0808">Transferase</keyword>
<dbReference type="AlphaFoldDB" id="A0A5N5QSB8"/>
<proteinExistence type="inferred from homology"/>
<keyword evidence="1" id="KW-0548">Nucleotidyltransferase</keyword>
<dbReference type="InterPro" id="IPR057596">
    <property type="entry name" value="RDRP_core"/>
</dbReference>
<dbReference type="PANTHER" id="PTHR23079">
    <property type="entry name" value="RNA-DEPENDENT RNA POLYMERASE"/>
    <property type="match status" value="1"/>
</dbReference>
<feature type="region of interest" description="Disordered" evidence="2">
    <location>
        <begin position="1"/>
        <end position="103"/>
    </location>
</feature>
<feature type="domain" description="RDRP core" evidence="3">
    <location>
        <begin position="275"/>
        <end position="859"/>
    </location>
</feature>
<organism evidence="4 5">
    <name type="scientific">Ceratobasidium theobromae</name>
    <dbReference type="NCBI Taxonomy" id="1582974"/>
    <lineage>
        <taxon>Eukaryota</taxon>
        <taxon>Fungi</taxon>
        <taxon>Dikarya</taxon>
        <taxon>Basidiomycota</taxon>
        <taxon>Agaricomycotina</taxon>
        <taxon>Agaricomycetes</taxon>
        <taxon>Cantharellales</taxon>
        <taxon>Ceratobasidiaceae</taxon>
        <taxon>Ceratobasidium</taxon>
    </lineage>
</organism>
<feature type="compositionally biased region" description="Basic and acidic residues" evidence="2">
    <location>
        <begin position="92"/>
        <end position="101"/>
    </location>
</feature>
<feature type="compositionally biased region" description="Low complexity" evidence="2">
    <location>
        <begin position="67"/>
        <end position="91"/>
    </location>
</feature>
<keyword evidence="1 4" id="KW-0696">RNA-directed RNA polymerase</keyword>
<feature type="region of interest" description="Disordered" evidence="2">
    <location>
        <begin position="956"/>
        <end position="975"/>
    </location>
</feature>
<evidence type="ECO:0000313" key="5">
    <source>
        <dbReference type="Proteomes" id="UP000383932"/>
    </source>
</evidence>
<evidence type="ECO:0000259" key="3">
    <source>
        <dbReference type="Pfam" id="PF05183"/>
    </source>
</evidence>
<keyword evidence="1" id="KW-0694">RNA-binding</keyword>
<protein>
    <recommendedName>
        <fullName evidence="1">RNA-dependent RNA polymerase</fullName>
        <ecNumber evidence="1">2.7.7.48</ecNumber>
    </recommendedName>
</protein>
<name>A0A5N5QSB8_9AGAM</name>
<evidence type="ECO:0000256" key="2">
    <source>
        <dbReference type="SAM" id="MobiDB-lite"/>
    </source>
</evidence>